<dbReference type="Gene3D" id="2.30.320.10">
    <property type="entry name" value="YwqG-like"/>
    <property type="match status" value="1"/>
</dbReference>
<dbReference type="Proteomes" id="UP001271792">
    <property type="component" value="Unassembled WGS sequence"/>
</dbReference>
<keyword evidence="2" id="KW-1185">Reference proteome</keyword>
<proteinExistence type="predicted"/>
<dbReference type="SUPFAM" id="SSF103032">
    <property type="entry name" value="Hypothetical protein YwqG"/>
    <property type="match status" value="1"/>
</dbReference>
<dbReference type="RefSeq" id="WP_319982300.1">
    <property type="nucleotide sequence ID" value="NZ_JAXAVV010000001.1"/>
</dbReference>
<reference evidence="1 2" key="2">
    <citation type="submission" date="2023-11" db="EMBL/GenBank/DDBJ databases">
        <authorList>
            <person name="Lara A.C."/>
            <person name="Chronakova A."/>
        </authorList>
    </citation>
    <scope>NUCLEOTIDE SEQUENCE [LARGE SCALE GENOMIC DNA]</scope>
    <source>
        <strain evidence="1 2">BCCO 10_0798</strain>
    </source>
</reference>
<dbReference type="EMBL" id="JAXAVV010000001">
    <property type="protein sequence ID" value="MDX8048169.1"/>
    <property type="molecule type" value="Genomic_DNA"/>
</dbReference>
<dbReference type="InterPro" id="IPR035948">
    <property type="entry name" value="YwqG-like_sf"/>
</dbReference>
<evidence type="ECO:0008006" key="3">
    <source>
        <dbReference type="Google" id="ProtNLM"/>
    </source>
</evidence>
<reference evidence="1 2" key="1">
    <citation type="submission" date="2023-11" db="EMBL/GenBank/DDBJ databases">
        <title>Lentzea sokolovensis, sp. nov., Lentzea kristufkii, sp. nov., and Lentzea miocenensis, sp. nov., rare actinobacteria from Sokolov Coal Basin, Miocene lacustrine sediment, Czech Republic.</title>
        <authorList>
            <person name="Lara A."/>
            <person name="Kotroba L."/>
            <person name="Nouioui I."/>
            <person name="Neumann-Schaal M."/>
            <person name="Mast Y."/>
            <person name="Chronakova A."/>
        </authorList>
    </citation>
    <scope>NUCLEOTIDE SEQUENCE [LARGE SCALE GENOMIC DNA]</scope>
    <source>
        <strain evidence="1 2">BCCO 10_0798</strain>
    </source>
</reference>
<organism evidence="1 2">
    <name type="scientific">Lentzea kristufekii</name>
    <dbReference type="NCBI Taxonomy" id="3095430"/>
    <lineage>
        <taxon>Bacteria</taxon>
        <taxon>Bacillati</taxon>
        <taxon>Actinomycetota</taxon>
        <taxon>Actinomycetes</taxon>
        <taxon>Pseudonocardiales</taxon>
        <taxon>Pseudonocardiaceae</taxon>
        <taxon>Lentzea</taxon>
    </lineage>
</organism>
<name>A0ABU4TIU7_9PSEU</name>
<gene>
    <name evidence="1" type="ORF">SK571_02125</name>
</gene>
<comment type="caution">
    <text evidence="1">The sequence shown here is derived from an EMBL/GenBank/DDBJ whole genome shotgun (WGS) entry which is preliminary data.</text>
</comment>
<sequence length="274" mass="30476">MSIKPTDNGREIPWIDAWARPVVRLHPSPGKAERSESHLGGPMLWPHDEPWPHCDGADHVGNYDLTDDQVRGLRTPFAGCAQLYQADFPELPFPDGTDLLQVFLCTIEHEDIFGPDARLVWRAASQVTDPLDDQPAPVLVDPRYVFRPCVFNPCRATQYPRTCELPHELLDELEFLNNDGVDPAGNRSWPTFGDASKIGGWTRWFAAGPGDSECPECGTLRVQLLALSEHEVECTECDRPESAHMGWQLLGGGGALNFLACPNDVHHPVQLLLE</sequence>
<evidence type="ECO:0000313" key="2">
    <source>
        <dbReference type="Proteomes" id="UP001271792"/>
    </source>
</evidence>
<evidence type="ECO:0000313" key="1">
    <source>
        <dbReference type="EMBL" id="MDX8048169.1"/>
    </source>
</evidence>
<accession>A0ABU4TIU7</accession>
<protein>
    <recommendedName>
        <fullName evidence="3">DUF1963 domain-containing protein</fullName>
    </recommendedName>
</protein>